<reference evidence="2" key="1">
    <citation type="submission" date="2019-08" db="EMBL/GenBank/DDBJ databases">
        <authorList>
            <person name="Kucharzyk K."/>
            <person name="Murdoch R.W."/>
            <person name="Higgins S."/>
            <person name="Loffler F."/>
        </authorList>
    </citation>
    <scope>NUCLEOTIDE SEQUENCE</scope>
</reference>
<proteinExistence type="predicted"/>
<organism evidence="2">
    <name type="scientific">bioreactor metagenome</name>
    <dbReference type="NCBI Taxonomy" id="1076179"/>
    <lineage>
        <taxon>unclassified sequences</taxon>
        <taxon>metagenomes</taxon>
        <taxon>ecological metagenomes</taxon>
    </lineage>
</organism>
<comment type="caution">
    <text evidence="2">The sequence shown here is derived from an EMBL/GenBank/DDBJ whole genome shotgun (WGS) entry which is preliminary data.</text>
</comment>
<feature type="domain" description="DUF6089" evidence="1">
    <location>
        <begin position="3"/>
        <end position="133"/>
    </location>
</feature>
<dbReference type="InterPro" id="IPR011250">
    <property type="entry name" value="OMP/PagP_B-barrel"/>
</dbReference>
<accession>A0A644TSY8</accession>
<evidence type="ECO:0000313" key="2">
    <source>
        <dbReference type="EMBL" id="MPL69995.1"/>
    </source>
</evidence>
<dbReference type="Pfam" id="PF19573">
    <property type="entry name" value="DUF6089"/>
    <property type="match status" value="1"/>
</dbReference>
<gene>
    <name evidence="2" type="ORF">SDC9_15746</name>
</gene>
<name>A0A644TSY8_9ZZZZ</name>
<dbReference type="InterPro" id="IPR045743">
    <property type="entry name" value="DUF6089"/>
</dbReference>
<dbReference type="AlphaFoldDB" id="A0A644TSY8"/>
<protein>
    <recommendedName>
        <fullName evidence="1">DUF6089 domain-containing protein</fullName>
    </recommendedName>
</protein>
<evidence type="ECO:0000259" key="1">
    <source>
        <dbReference type="Pfam" id="PF19573"/>
    </source>
</evidence>
<dbReference type="EMBL" id="VSSQ01000050">
    <property type="protein sequence ID" value="MPL69995.1"/>
    <property type="molecule type" value="Genomic_DNA"/>
</dbReference>
<dbReference type="SUPFAM" id="SSF56925">
    <property type="entry name" value="OMPA-like"/>
    <property type="match status" value="1"/>
</dbReference>
<sequence length="277" mass="31617">MKRFIIILILSFAAIESQAQFFERSELGVIVGGGNYFGDLNPKYNFYKTNLMIGAIYRYNINPRWVLKASAMFGKVEAFDADFDNIRNLNFESKVNELALSCEFNFFDYQTGSRKHRITPYLFGGIGVFFFNPKTEITDPLSLEKQWVELQPLSTEGQGMPGYDSPYSLINVAVPFGLGLKVSISKRVCIGLEWGIRMTFTDYLDDVSKDYVDRTELMNWTGDLGVAASDRTNEILPNTYNQAGAMRGNPKVNDWYQFFGLTITTKLNYFKTKCNTF</sequence>
<dbReference type="Gene3D" id="2.40.160.20">
    <property type="match status" value="1"/>
</dbReference>